<keyword evidence="2" id="KW-0812">Transmembrane</keyword>
<sequence length="481" mass="53155">MSSINFLPDDDKGRRKLEKKVRTIEYTRPEDAKKEKKSSHGGVLSMFKRSSDVFPKASEMPVVPLKPGDAKMNVEPIVKAHNAVQKVEQKTVIAYRHPETDKKPDTPKEKKEFFGWLKRIFSSSHKTKLSHSSSAMPLPPKPSYASGNMDNESVSIKKTTGAESFIEDEKLKDSRADVTKDFAPNSRSQVKSSLDMPPPPPPFNPFKVNSKPAEVKQEKQQLQPNIPPPPTPMGAVNVPPPAPEVQSDSQEPAMTEVLVESQPHERSMSFDVNLVPDELVQRKRTINRLTLLGVVVLVTSFGCVVVYGVLSYYKTNVSSNVVSVEETTARVQHEIDLLTPVQRDALVLQKRTQEIQKLLDSQIHWLKLLDALETHTMKKVTLLKVSASSDGQIIIQGNAPDAATGYEQIAVLQQATDFVQSLSIIVAPTIPQRQKTAETVVPSGLPFTLPTEAPPGETKAPQSSFSLKLQLVSDYLTSSSK</sequence>
<reference evidence="4" key="1">
    <citation type="submission" date="2017-09" db="EMBL/GenBank/DDBJ databases">
        <title>Depth-based differentiation of microbial function through sediment-hosted aquifers and enrichment of novel symbionts in the deep terrestrial subsurface.</title>
        <authorList>
            <person name="Probst A.J."/>
            <person name="Ladd B."/>
            <person name="Jarett J.K."/>
            <person name="Geller-Mcgrath D.E."/>
            <person name="Sieber C.M.K."/>
            <person name="Emerson J.B."/>
            <person name="Anantharaman K."/>
            <person name="Thomas B.C."/>
            <person name="Malmstrom R."/>
            <person name="Stieglmeier M."/>
            <person name="Klingl A."/>
            <person name="Woyke T."/>
            <person name="Ryan C.M."/>
            <person name="Banfield J.F."/>
        </authorList>
    </citation>
    <scope>NUCLEOTIDE SEQUENCE [LARGE SCALE GENOMIC DNA]</scope>
</reference>
<evidence type="ECO:0000313" key="3">
    <source>
        <dbReference type="EMBL" id="PIS41587.1"/>
    </source>
</evidence>
<feature type="region of interest" description="Disordered" evidence="1">
    <location>
        <begin position="126"/>
        <end position="213"/>
    </location>
</feature>
<dbReference type="Proteomes" id="UP000228711">
    <property type="component" value="Unassembled WGS sequence"/>
</dbReference>
<feature type="compositionally biased region" description="Basic and acidic residues" evidence="1">
    <location>
        <begin position="20"/>
        <end position="34"/>
    </location>
</feature>
<organism evidence="3 4">
    <name type="scientific">Candidatus Kerfeldbacteria bacterium CG08_land_8_20_14_0_20_42_7</name>
    <dbReference type="NCBI Taxonomy" id="2014245"/>
    <lineage>
        <taxon>Bacteria</taxon>
        <taxon>Candidatus Kerfeldiibacteriota</taxon>
    </lineage>
</organism>
<feature type="compositionally biased region" description="Polar residues" evidence="1">
    <location>
        <begin position="145"/>
        <end position="162"/>
    </location>
</feature>
<keyword evidence="2" id="KW-1133">Transmembrane helix</keyword>
<evidence type="ECO:0000256" key="2">
    <source>
        <dbReference type="SAM" id="Phobius"/>
    </source>
</evidence>
<feature type="transmembrane region" description="Helical" evidence="2">
    <location>
        <begin position="289"/>
        <end position="313"/>
    </location>
</feature>
<dbReference type="EMBL" id="PEXV01000077">
    <property type="protein sequence ID" value="PIS41587.1"/>
    <property type="molecule type" value="Genomic_DNA"/>
</dbReference>
<feature type="compositionally biased region" description="Basic and acidic residues" evidence="1">
    <location>
        <begin position="167"/>
        <end position="180"/>
    </location>
</feature>
<evidence type="ECO:0000256" key="1">
    <source>
        <dbReference type="SAM" id="MobiDB-lite"/>
    </source>
</evidence>
<proteinExistence type="predicted"/>
<accession>A0A2H0YSX6</accession>
<protein>
    <submittedName>
        <fullName evidence="3">Uncharacterized protein</fullName>
    </submittedName>
</protein>
<dbReference type="AlphaFoldDB" id="A0A2H0YSX6"/>
<feature type="region of interest" description="Disordered" evidence="1">
    <location>
        <begin position="1"/>
        <end position="44"/>
    </location>
</feature>
<evidence type="ECO:0000313" key="4">
    <source>
        <dbReference type="Proteomes" id="UP000228711"/>
    </source>
</evidence>
<comment type="caution">
    <text evidence="3">The sequence shown here is derived from an EMBL/GenBank/DDBJ whole genome shotgun (WGS) entry which is preliminary data.</text>
</comment>
<name>A0A2H0YSX6_9BACT</name>
<keyword evidence="2" id="KW-0472">Membrane</keyword>
<gene>
    <name evidence="3" type="ORF">COT25_02275</name>
</gene>